<comment type="similarity">
    <text evidence="6">Belongs to the methyltransferase superfamily. RsmI family.</text>
</comment>
<evidence type="ECO:0000256" key="2">
    <source>
        <dbReference type="ARBA" id="ARBA00022552"/>
    </source>
</evidence>
<dbReference type="Pfam" id="PF00590">
    <property type="entry name" value="TP_methylase"/>
    <property type="match status" value="1"/>
</dbReference>
<evidence type="ECO:0000313" key="8">
    <source>
        <dbReference type="EMBL" id="MFD1431262.1"/>
    </source>
</evidence>
<evidence type="ECO:0000259" key="7">
    <source>
        <dbReference type="Pfam" id="PF00590"/>
    </source>
</evidence>
<dbReference type="SUPFAM" id="SSF53790">
    <property type="entry name" value="Tetrapyrrole methylase"/>
    <property type="match status" value="1"/>
</dbReference>
<sequence>MQRVSSFAAHDSGTLYLVPTPIGNLGDMTQRAIETLQAVDLIAAEDTRNTQKLLNRFDIATKQISFHEHNTQARIPELLARLQEGQNIAQLSDAGMPSISDPGKELVHAAIEVGVPVVPLPGPNAGLTALIASGLVPQPFLFYGFLPRKQGEQRTALEDLNNERATMIFYESPFRVAKTLTMMETVFGDRQAVLARELTKKFEEFLRGSLSELAAAMTEEARGEFVILVAGAPDQPLQAPDLPLKAQVEAAIVAGARPNEAIKTVAKRNGVKKQVVYNAYHELDEGDAE</sequence>
<reference evidence="9" key="1">
    <citation type="journal article" date="2019" name="Int. J. Syst. Evol. Microbiol.">
        <title>The Global Catalogue of Microorganisms (GCM) 10K type strain sequencing project: providing services to taxonomists for standard genome sequencing and annotation.</title>
        <authorList>
            <consortium name="The Broad Institute Genomics Platform"/>
            <consortium name="The Broad Institute Genome Sequencing Center for Infectious Disease"/>
            <person name="Wu L."/>
            <person name="Ma J."/>
        </authorList>
    </citation>
    <scope>NUCLEOTIDE SEQUENCE [LARGE SCALE GENOMIC DNA]</scope>
    <source>
        <strain evidence="9">CCM 8947</strain>
    </source>
</reference>
<evidence type="ECO:0000313" key="9">
    <source>
        <dbReference type="Proteomes" id="UP001597192"/>
    </source>
</evidence>
<dbReference type="InterPro" id="IPR000878">
    <property type="entry name" value="4pyrrol_Mease"/>
</dbReference>
<evidence type="ECO:0000256" key="4">
    <source>
        <dbReference type="ARBA" id="ARBA00022679"/>
    </source>
</evidence>
<comment type="subcellular location">
    <subcellularLocation>
        <location evidence="6">Cytoplasm</location>
    </subcellularLocation>
</comment>
<evidence type="ECO:0000256" key="3">
    <source>
        <dbReference type="ARBA" id="ARBA00022603"/>
    </source>
</evidence>
<dbReference type="HAMAP" id="MF_01877">
    <property type="entry name" value="16SrRNA_methyltr_I"/>
    <property type="match status" value="1"/>
</dbReference>
<dbReference type="PANTHER" id="PTHR46111:SF1">
    <property type="entry name" value="RIBOSOMAL RNA SMALL SUBUNIT METHYLTRANSFERASE I"/>
    <property type="match status" value="1"/>
</dbReference>
<dbReference type="Proteomes" id="UP001597192">
    <property type="component" value="Unassembled WGS sequence"/>
</dbReference>
<evidence type="ECO:0000256" key="1">
    <source>
        <dbReference type="ARBA" id="ARBA00022490"/>
    </source>
</evidence>
<dbReference type="InterPro" id="IPR014776">
    <property type="entry name" value="4pyrrole_Mease_sub2"/>
</dbReference>
<dbReference type="EC" id="2.1.1.198" evidence="6"/>
<keyword evidence="2 6" id="KW-0698">rRNA processing</keyword>
<keyword evidence="1 6" id="KW-0963">Cytoplasm</keyword>
<dbReference type="InterPro" id="IPR008189">
    <property type="entry name" value="rRNA_ssu_MeTfrase_I"/>
</dbReference>
<dbReference type="Gene3D" id="3.30.950.10">
    <property type="entry name" value="Methyltransferase, Cobalt-precorrin-4 Transmethylase, Domain 2"/>
    <property type="match status" value="1"/>
</dbReference>
<keyword evidence="5 6" id="KW-0949">S-adenosyl-L-methionine</keyword>
<comment type="catalytic activity">
    <reaction evidence="6">
        <text>cytidine(1402) in 16S rRNA + S-adenosyl-L-methionine = 2'-O-methylcytidine(1402) in 16S rRNA + S-adenosyl-L-homocysteine + H(+)</text>
        <dbReference type="Rhea" id="RHEA:42924"/>
        <dbReference type="Rhea" id="RHEA-COMP:10285"/>
        <dbReference type="Rhea" id="RHEA-COMP:10286"/>
        <dbReference type="ChEBI" id="CHEBI:15378"/>
        <dbReference type="ChEBI" id="CHEBI:57856"/>
        <dbReference type="ChEBI" id="CHEBI:59789"/>
        <dbReference type="ChEBI" id="CHEBI:74495"/>
        <dbReference type="ChEBI" id="CHEBI:82748"/>
        <dbReference type="EC" id="2.1.1.198"/>
    </reaction>
</comment>
<keyword evidence="4 6" id="KW-0808">Transferase</keyword>
<protein>
    <recommendedName>
        <fullName evidence="6">Ribosomal RNA small subunit methyltransferase I</fullName>
        <ecNumber evidence="6">2.1.1.198</ecNumber>
    </recommendedName>
    <alternativeName>
        <fullName evidence="6">16S rRNA 2'-O-ribose C1402 methyltransferase</fullName>
    </alternativeName>
    <alternativeName>
        <fullName evidence="6">rRNA (cytidine-2'-O-)-methyltransferase RsmI</fullName>
    </alternativeName>
</protein>
<dbReference type="PANTHER" id="PTHR46111">
    <property type="entry name" value="RIBOSOMAL RNA SMALL SUBUNIT METHYLTRANSFERASE I"/>
    <property type="match status" value="1"/>
</dbReference>
<keyword evidence="9" id="KW-1185">Reference proteome</keyword>
<feature type="domain" description="Tetrapyrrole methylase" evidence="7">
    <location>
        <begin position="14"/>
        <end position="214"/>
    </location>
</feature>
<dbReference type="InterPro" id="IPR014777">
    <property type="entry name" value="4pyrrole_Mease_sub1"/>
</dbReference>
<dbReference type="CDD" id="cd11648">
    <property type="entry name" value="RsmI"/>
    <property type="match status" value="1"/>
</dbReference>
<name>A0ABW4CKQ4_9LACO</name>
<evidence type="ECO:0000256" key="5">
    <source>
        <dbReference type="ARBA" id="ARBA00022691"/>
    </source>
</evidence>
<dbReference type="RefSeq" id="WP_125696530.1">
    <property type="nucleotide sequence ID" value="NZ_JBHTOG010000003.1"/>
</dbReference>
<dbReference type="GO" id="GO:0008168">
    <property type="term" value="F:methyltransferase activity"/>
    <property type="evidence" value="ECO:0007669"/>
    <property type="project" value="UniProtKB-KW"/>
</dbReference>
<proteinExistence type="inferred from homology"/>
<gene>
    <name evidence="6 8" type="primary">rsmI</name>
    <name evidence="8" type="ORF">ACFQ47_00885</name>
</gene>
<dbReference type="PIRSF" id="PIRSF005917">
    <property type="entry name" value="MTase_YraL"/>
    <property type="match status" value="1"/>
</dbReference>
<accession>A0ABW4CKQ4</accession>
<dbReference type="Gene3D" id="3.40.1010.10">
    <property type="entry name" value="Cobalt-precorrin-4 Transmethylase, Domain 1"/>
    <property type="match status" value="1"/>
</dbReference>
<dbReference type="InterPro" id="IPR035996">
    <property type="entry name" value="4pyrrol_Methylase_sf"/>
</dbReference>
<organism evidence="8 9">
    <name type="scientific">Lacticaseibacillus yichunensis</name>
    <dbReference type="NCBI Taxonomy" id="2486015"/>
    <lineage>
        <taxon>Bacteria</taxon>
        <taxon>Bacillati</taxon>
        <taxon>Bacillota</taxon>
        <taxon>Bacilli</taxon>
        <taxon>Lactobacillales</taxon>
        <taxon>Lactobacillaceae</taxon>
        <taxon>Lacticaseibacillus</taxon>
    </lineage>
</organism>
<dbReference type="PROSITE" id="PS01296">
    <property type="entry name" value="RSMI"/>
    <property type="match status" value="1"/>
</dbReference>
<dbReference type="InterPro" id="IPR018063">
    <property type="entry name" value="SAM_MeTrfase_RsmI_CS"/>
</dbReference>
<dbReference type="EMBL" id="JBHTOG010000003">
    <property type="protein sequence ID" value="MFD1431262.1"/>
    <property type="molecule type" value="Genomic_DNA"/>
</dbReference>
<dbReference type="GO" id="GO:0032259">
    <property type="term" value="P:methylation"/>
    <property type="evidence" value="ECO:0007669"/>
    <property type="project" value="UniProtKB-KW"/>
</dbReference>
<comment type="caution">
    <text evidence="8">The sequence shown here is derived from an EMBL/GenBank/DDBJ whole genome shotgun (WGS) entry which is preliminary data.</text>
</comment>
<keyword evidence="3 6" id="KW-0489">Methyltransferase</keyword>
<comment type="function">
    <text evidence="6">Catalyzes the 2'-O-methylation of the ribose of cytidine 1402 (C1402) in 16S rRNA.</text>
</comment>
<dbReference type="NCBIfam" id="TIGR00096">
    <property type="entry name" value="16S rRNA (cytidine(1402)-2'-O)-methyltransferase"/>
    <property type="match status" value="1"/>
</dbReference>
<evidence type="ECO:0000256" key="6">
    <source>
        <dbReference type="HAMAP-Rule" id="MF_01877"/>
    </source>
</evidence>